<evidence type="ECO:0000256" key="1">
    <source>
        <dbReference type="SAM" id="SignalP"/>
    </source>
</evidence>
<feature type="signal peptide" evidence="1">
    <location>
        <begin position="1"/>
        <end position="39"/>
    </location>
</feature>
<proteinExistence type="predicted"/>
<gene>
    <name evidence="2" type="ORF">C1J01_45395</name>
</gene>
<organism evidence="2 3">
    <name type="scientific">Nonomuraea aridisoli</name>
    <dbReference type="NCBI Taxonomy" id="2070368"/>
    <lineage>
        <taxon>Bacteria</taxon>
        <taxon>Bacillati</taxon>
        <taxon>Actinomycetota</taxon>
        <taxon>Actinomycetes</taxon>
        <taxon>Streptosporangiales</taxon>
        <taxon>Streptosporangiaceae</taxon>
        <taxon>Nonomuraea</taxon>
    </lineage>
</organism>
<dbReference type="Proteomes" id="UP000249304">
    <property type="component" value="Unassembled WGS sequence"/>
</dbReference>
<dbReference type="AlphaFoldDB" id="A0A2W2CVX6"/>
<feature type="chain" id="PRO_5016081655" evidence="1">
    <location>
        <begin position="40"/>
        <end position="99"/>
    </location>
</feature>
<comment type="caution">
    <text evidence="2">The sequence shown here is derived from an EMBL/GenBank/DDBJ whole genome shotgun (WGS) entry which is preliminary data.</text>
</comment>
<name>A0A2W2CVX6_9ACTN</name>
<protein>
    <submittedName>
        <fullName evidence="2">Uncharacterized protein</fullName>
    </submittedName>
</protein>
<sequence>MRETPLLRSIMNMLTKRLGAVALAGVTAAAALVAGPAGATARSAGHWEYVAAYPLTSAGFASCRSAGKLWGGTWQCRAINGPHWSHTASHYHLEVYYAD</sequence>
<evidence type="ECO:0000313" key="3">
    <source>
        <dbReference type="Proteomes" id="UP000249304"/>
    </source>
</evidence>
<keyword evidence="1" id="KW-0732">Signal</keyword>
<reference evidence="2 3" key="1">
    <citation type="submission" date="2018-01" db="EMBL/GenBank/DDBJ databases">
        <title>Draft genome sequence of Nonomuraea sp. KC333.</title>
        <authorList>
            <person name="Sahin N."/>
            <person name="Saygin H."/>
            <person name="Ay H."/>
        </authorList>
    </citation>
    <scope>NUCLEOTIDE SEQUENCE [LARGE SCALE GENOMIC DNA]</scope>
    <source>
        <strain evidence="2 3">KC333</strain>
    </source>
</reference>
<keyword evidence="3" id="KW-1185">Reference proteome</keyword>
<evidence type="ECO:0000313" key="2">
    <source>
        <dbReference type="EMBL" id="PZG03832.1"/>
    </source>
</evidence>
<accession>A0A2W2CVX6</accession>
<dbReference type="EMBL" id="POUD01000408">
    <property type="protein sequence ID" value="PZG03832.1"/>
    <property type="molecule type" value="Genomic_DNA"/>
</dbReference>